<dbReference type="RefSeq" id="WP_381030665.1">
    <property type="nucleotide sequence ID" value="NZ_JBHSNY010000015.1"/>
</dbReference>
<name>A0ABW0V0I4_9ACTN</name>
<organism evidence="1 2">
    <name type="scientific">Streptomyces bullii</name>
    <dbReference type="NCBI Taxonomy" id="349910"/>
    <lineage>
        <taxon>Bacteria</taxon>
        <taxon>Bacillati</taxon>
        <taxon>Actinomycetota</taxon>
        <taxon>Actinomycetes</taxon>
        <taxon>Kitasatosporales</taxon>
        <taxon>Streptomycetaceae</taxon>
        <taxon>Streptomyces</taxon>
    </lineage>
</organism>
<comment type="caution">
    <text evidence="1">The sequence shown here is derived from an EMBL/GenBank/DDBJ whole genome shotgun (WGS) entry which is preliminary data.</text>
</comment>
<gene>
    <name evidence="1" type="ORF">ACFPZJ_34805</name>
</gene>
<sequence length="62" mass="6532">MSQPSAAPMVERCAPPHRRTCGAPSSTNPLVDCISPTGGGYFFALPGVRDSSDWVGRGLLTR</sequence>
<evidence type="ECO:0000313" key="1">
    <source>
        <dbReference type="EMBL" id="MFC5638840.1"/>
    </source>
</evidence>
<accession>A0ABW0V0I4</accession>
<dbReference type="EMBL" id="JBHSNY010000015">
    <property type="protein sequence ID" value="MFC5638840.1"/>
    <property type="molecule type" value="Genomic_DNA"/>
</dbReference>
<protein>
    <submittedName>
        <fullName evidence="1">Uncharacterized protein</fullName>
    </submittedName>
</protein>
<reference evidence="2" key="1">
    <citation type="journal article" date="2019" name="Int. J. Syst. Evol. Microbiol.">
        <title>The Global Catalogue of Microorganisms (GCM) 10K type strain sequencing project: providing services to taxonomists for standard genome sequencing and annotation.</title>
        <authorList>
            <consortium name="The Broad Institute Genomics Platform"/>
            <consortium name="The Broad Institute Genome Sequencing Center for Infectious Disease"/>
            <person name="Wu L."/>
            <person name="Ma J."/>
        </authorList>
    </citation>
    <scope>NUCLEOTIDE SEQUENCE [LARGE SCALE GENOMIC DNA]</scope>
    <source>
        <strain evidence="2">CGMCC 4.7248</strain>
    </source>
</reference>
<evidence type="ECO:0000313" key="2">
    <source>
        <dbReference type="Proteomes" id="UP001596154"/>
    </source>
</evidence>
<proteinExistence type="predicted"/>
<dbReference type="Proteomes" id="UP001596154">
    <property type="component" value="Unassembled WGS sequence"/>
</dbReference>
<keyword evidence="2" id="KW-1185">Reference proteome</keyword>